<dbReference type="AlphaFoldDB" id="A0A1I8FBS6"/>
<dbReference type="Proteomes" id="UP000095280">
    <property type="component" value="Unplaced"/>
</dbReference>
<name>A0A1I8FBS6_9PLAT</name>
<reference evidence="2" key="1">
    <citation type="submission" date="2016-11" db="UniProtKB">
        <authorList>
            <consortium name="WormBaseParasite"/>
        </authorList>
    </citation>
    <scope>IDENTIFICATION</scope>
</reference>
<sequence length="132" mass="13958">IYCAHSQRLIDKFDTGLEADSAEFCPASVGSQTPRFLACGMLSYDEPAGCTCWRSKTKPPLGATRRAMMYSRDSAFGGSVLDLSWAGDATGDSPRCGLPNADGSLAMYSVVGLQDLTVTGLPQLLPGLRMGT</sequence>
<keyword evidence="1" id="KW-1185">Reference proteome</keyword>
<accession>A0A1I8FBS6</accession>
<organism evidence="1 2">
    <name type="scientific">Macrostomum lignano</name>
    <dbReference type="NCBI Taxonomy" id="282301"/>
    <lineage>
        <taxon>Eukaryota</taxon>
        <taxon>Metazoa</taxon>
        <taxon>Spiralia</taxon>
        <taxon>Lophotrochozoa</taxon>
        <taxon>Platyhelminthes</taxon>
        <taxon>Rhabditophora</taxon>
        <taxon>Macrostomorpha</taxon>
        <taxon>Macrostomida</taxon>
        <taxon>Macrostomidae</taxon>
        <taxon>Macrostomum</taxon>
    </lineage>
</organism>
<proteinExistence type="predicted"/>
<dbReference type="WBParaSite" id="maker-unitig_28330-snap-gene-0.3-mRNA-1">
    <property type="protein sequence ID" value="maker-unitig_28330-snap-gene-0.3-mRNA-1"/>
    <property type="gene ID" value="maker-unitig_28330-snap-gene-0.3"/>
</dbReference>
<evidence type="ECO:0000313" key="1">
    <source>
        <dbReference type="Proteomes" id="UP000095280"/>
    </source>
</evidence>
<evidence type="ECO:0000313" key="2">
    <source>
        <dbReference type="WBParaSite" id="maker-unitig_28330-snap-gene-0.3-mRNA-1"/>
    </source>
</evidence>
<protein>
    <submittedName>
        <fullName evidence="2">CUB domain-containing protein</fullName>
    </submittedName>
</protein>